<keyword evidence="2" id="KW-0819">tRNA processing</keyword>
<feature type="region of interest" description="Disordered" evidence="7">
    <location>
        <begin position="604"/>
        <end position="653"/>
    </location>
</feature>
<dbReference type="EMBL" id="JAPDMZ010000060">
    <property type="protein sequence ID" value="KAK0552652.1"/>
    <property type="molecule type" value="Genomic_DNA"/>
</dbReference>
<dbReference type="GO" id="GO:0003723">
    <property type="term" value="F:RNA binding"/>
    <property type="evidence" value="ECO:0007669"/>
    <property type="project" value="InterPro"/>
</dbReference>
<feature type="compositionally biased region" description="Polar residues" evidence="7">
    <location>
        <begin position="232"/>
        <end position="245"/>
    </location>
</feature>
<feature type="active site" description="Nucleophile" evidence="5">
    <location>
        <position position="179"/>
    </location>
</feature>
<gene>
    <name evidence="9" type="primary">PUS1</name>
    <name evidence="9" type="ORF">OC846_002829</name>
</gene>
<comment type="similarity">
    <text evidence="1">Belongs to the tRNA pseudouridine synthase TruA family.</text>
</comment>
<feature type="compositionally biased region" description="Acidic residues" evidence="7">
    <location>
        <begin position="635"/>
        <end position="653"/>
    </location>
</feature>
<dbReference type="SUPFAM" id="SSF55120">
    <property type="entry name" value="Pseudouridine synthase"/>
    <property type="match status" value="1"/>
</dbReference>
<dbReference type="Gene3D" id="3.30.70.660">
    <property type="entry name" value="Pseudouridine synthase I, catalytic domain, C-terminal subdomain"/>
    <property type="match status" value="1"/>
</dbReference>
<protein>
    <submittedName>
        <fullName evidence="9">tRNA pseudouridine synthase 1</fullName>
    </submittedName>
</protein>
<feature type="region of interest" description="Disordered" evidence="7">
    <location>
        <begin position="505"/>
        <end position="528"/>
    </location>
</feature>
<evidence type="ECO:0000256" key="5">
    <source>
        <dbReference type="PIRSR" id="PIRSR641708-1"/>
    </source>
</evidence>
<dbReference type="GO" id="GO:1990481">
    <property type="term" value="P:mRNA pseudouridine synthesis"/>
    <property type="evidence" value="ECO:0007669"/>
    <property type="project" value="TreeGrafter"/>
</dbReference>
<evidence type="ECO:0000313" key="9">
    <source>
        <dbReference type="EMBL" id="KAK0552652.1"/>
    </source>
</evidence>
<dbReference type="GO" id="GO:0031119">
    <property type="term" value="P:tRNA pseudouridine synthesis"/>
    <property type="evidence" value="ECO:0007669"/>
    <property type="project" value="InterPro"/>
</dbReference>
<dbReference type="NCBIfam" id="TIGR00071">
    <property type="entry name" value="hisT_truA"/>
    <property type="match status" value="1"/>
</dbReference>
<evidence type="ECO:0000256" key="3">
    <source>
        <dbReference type="ARBA" id="ARBA00023235"/>
    </source>
</evidence>
<feature type="domain" description="Pseudouridine synthase I TruA alpha/beta" evidence="8">
    <location>
        <begin position="382"/>
        <end position="482"/>
    </location>
</feature>
<evidence type="ECO:0000256" key="2">
    <source>
        <dbReference type="ARBA" id="ARBA00022694"/>
    </source>
</evidence>
<feature type="region of interest" description="Disordered" evidence="7">
    <location>
        <begin position="1"/>
        <end position="93"/>
    </location>
</feature>
<dbReference type="AlphaFoldDB" id="A0AAN6GTD0"/>
<dbReference type="GO" id="GO:0005634">
    <property type="term" value="C:nucleus"/>
    <property type="evidence" value="ECO:0007669"/>
    <property type="project" value="TreeGrafter"/>
</dbReference>
<dbReference type="InterPro" id="IPR020095">
    <property type="entry name" value="PsdUridine_synth_TruA_C"/>
</dbReference>
<reference evidence="9" key="1">
    <citation type="journal article" date="2023" name="PhytoFront">
        <title>Draft Genome Resources of Seven Strains of Tilletia horrida, Causal Agent of Kernel Smut of Rice.</title>
        <authorList>
            <person name="Khanal S."/>
            <person name="Antony Babu S."/>
            <person name="Zhou X.G."/>
        </authorList>
    </citation>
    <scope>NUCLEOTIDE SEQUENCE</scope>
    <source>
        <strain evidence="9">TX6</strain>
    </source>
</reference>
<comment type="catalytic activity">
    <reaction evidence="4">
        <text>a uridine in tRNA = a pseudouridine in tRNA</text>
        <dbReference type="Rhea" id="RHEA:54572"/>
        <dbReference type="Rhea" id="RHEA-COMP:13339"/>
        <dbReference type="Rhea" id="RHEA-COMP:13934"/>
        <dbReference type="ChEBI" id="CHEBI:65314"/>
        <dbReference type="ChEBI" id="CHEBI:65315"/>
    </reaction>
</comment>
<feature type="compositionally biased region" description="Basic and acidic residues" evidence="7">
    <location>
        <begin position="35"/>
        <end position="48"/>
    </location>
</feature>
<dbReference type="CDD" id="cd02568">
    <property type="entry name" value="PseudoU_synth_PUS1_PUS2"/>
    <property type="match status" value="1"/>
</dbReference>
<evidence type="ECO:0000256" key="1">
    <source>
        <dbReference type="ARBA" id="ARBA00009375"/>
    </source>
</evidence>
<organism evidence="9 10">
    <name type="scientific">Tilletia horrida</name>
    <dbReference type="NCBI Taxonomy" id="155126"/>
    <lineage>
        <taxon>Eukaryota</taxon>
        <taxon>Fungi</taxon>
        <taxon>Dikarya</taxon>
        <taxon>Basidiomycota</taxon>
        <taxon>Ustilaginomycotina</taxon>
        <taxon>Exobasidiomycetes</taxon>
        <taxon>Tilletiales</taxon>
        <taxon>Tilletiaceae</taxon>
        <taxon>Tilletia</taxon>
    </lineage>
</organism>
<proteinExistence type="inferred from homology"/>
<keyword evidence="10" id="KW-1185">Reference proteome</keyword>
<evidence type="ECO:0000313" key="10">
    <source>
        <dbReference type="Proteomes" id="UP001176517"/>
    </source>
</evidence>
<evidence type="ECO:0000259" key="8">
    <source>
        <dbReference type="Pfam" id="PF01416"/>
    </source>
</evidence>
<feature type="compositionally biased region" description="Polar residues" evidence="7">
    <location>
        <begin position="56"/>
        <end position="67"/>
    </location>
</feature>
<dbReference type="InterPro" id="IPR020103">
    <property type="entry name" value="PsdUridine_synth_cat_dom_sf"/>
</dbReference>
<feature type="compositionally biased region" description="Low complexity" evidence="7">
    <location>
        <begin position="9"/>
        <end position="30"/>
    </location>
</feature>
<feature type="region of interest" description="Disordered" evidence="7">
    <location>
        <begin position="215"/>
        <end position="245"/>
    </location>
</feature>
<dbReference type="InterPro" id="IPR020094">
    <property type="entry name" value="TruA/RsuA/RluB/E/F_N"/>
</dbReference>
<feature type="compositionally biased region" description="Acidic residues" evidence="7">
    <location>
        <begin position="517"/>
        <end position="527"/>
    </location>
</feature>
<comment type="caution">
    <text evidence="9">The sequence shown here is derived from an EMBL/GenBank/DDBJ whole genome shotgun (WGS) entry which is preliminary data.</text>
</comment>
<dbReference type="InterPro" id="IPR001406">
    <property type="entry name" value="PsdUridine_synth_TruA"/>
</dbReference>
<accession>A0AAN6GTD0</accession>
<dbReference type="InterPro" id="IPR020097">
    <property type="entry name" value="PsdUridine_synth_TruA_a/b_dom"/>
</dbReference>
<evidence type="ECO:0000256" key="7">
    <source>
        <dbReference type="SAM" id="MobiDB-lite"/>
    </source>
</evidence>
<dbReference type="GO" id="GO:0009982">
    <property type="term" value="F:pseudouridine synthase activity"/>
    <property type="evidence" value="ECO:0007669"/>
    <property type="project" value="InterPro"/>
</dbReference>
<dbReference type="Gene3D" id="3.30.70.580">
    <property type="entry name" value="Pseudouridine synthase I, catalytic domain, N-terminal subdomain"/>
    <property type="match status" value="1"/>
</dbReference>
<dbReference type="InterPro" id="IPR041708">
    <property type="entry name" value="PUS1/PUS2-like"/>
</dbReference>
<sequence length="653" mass="70753">MSSNGTENSASAPATDAAAASAVSSAPSTSLGQKRTADNSLLDREEARANGGGATGTDNVAATSTSEDPAHRSKRAKLDKNGNQAYNYRQEHIRGADFRSDRADYATEGRDESGKRLPKRKVAVFFGYCGIGYNGLQINPGVKTIEGDIFDAFCRVGAVSKDNAVNPAKVALQRSARTDRGVHAAGNVLTLKLIINAPGVASTLADVAAEEAAVKKEPGAPDETSPEVMTEPTATTSGTLTKSDSLGSLTSSEALVKAVNSILPPIIRIWGVTRVQGKFNARTSCDSRMYEYLLPTYVFLPPKPGTFMYGTLERLRDAGAGSAPPETIKTALGDGLPSWSDVLSHPFWAEHGTDKVFAEDMVAKKKWRIGADQLKRIRIIFHQYTGSHNFHNFTVGKEFRDRSAMRFMKELTISDPKLINGTEWVSVKLHGQSFMLHQIRKMIGLLVLIGRTPTPASLVAETYGPARIHIPKAPGLGLLLEQPLFGNYNHKIGFANKKAVALRAKKNKGKEPAETEAAGEDEEEDENMQVRDPVHFEPYKDEMAAFKQTYIYDRIMKVEEDTCEFGKWLNYLDVFTGPDFDYLSPKGSIPTHCILKVGDLRRPPVAQARNGDGTGAEAGEATGRDPKVAGGEADAAGESEDEEMDWGNAELEG</sequence>
<dbReference type="Pfam" id="PF01416">
    <property type="entry name" value="PseudoU_synth_1"/>
    <property type="match status" value="1"/>
</dbReference>
<dbReference type="FunFam" id="3.30.70.580:FF:000002">
    <property type="entry name" value="tRNA pseudouridine synthase"/>
    <property type="match status" value="1"/>
</dbReference>
<evidence type="ECO:0000256" key="6">
    <source>
        <dbReference type="PIRSR" id="PIRSR641708-2"/>
    </source>
</evidence>
<dbReference type="PANTHER" id="PTHR11142:SF4">
    <property type="entry name" value="PSEUDOURIDYLATE SYNTHASE 1 HOMOLOG"/>
    <property type="match status" value="1"/>
</dbReference>
<feature type="compositionally biased region" description="Basic and acidic residues" evidence="7">
    <location>
        <begin position="68"/>
        <end position="80"/>
    </location>
</feature>
<evidence type="ECO:0000256" key="4">
    <source>
        <dbReference type="ARBA" id="ARBA00036943"/>
    </source>
</evidence>
<dbReference type="PANTHER" id="PTHR11142">
    <property type="entry name" value="PSEUDOURIDYLATE SYNTHASE"/>
    <property type="match status" value="1"/>
</dbReference>
<feature type="binding site" evidence="6">
    <location>
        <position position="290"/>
    </location>
    <ligand>
        <name>substrate</name>
    </ligand>
</feature>
<dbReference type="Proteomes" id="UP001176517">
    <property type="component" value="Unassembled WGS sequence"/>
</dbReference>
<keyword evidence="3" id="KW-0413">Isomerase</keyword>
<name>A0AAN6GTD0_9BASI</name>